<dbReference type="Gene3D" id="3.40.50.300">
    <property type="entry name" value="P-loop containing nucleotide triphosphate hydrolases"/>
    <property type="match status" value="1"/>
</dbReference>
<dbReference type="RefSeq" id="WP_258549685.1">
    <property type="nucleotide sequence ID" value="NZ_QNRJ01000011.1"/>
</dbReference>
<sequence length="251" mass="29517">MLVGEERQDEGELKFGANVKAAYLPQIIAFNNEEVTVLDCFREDISIVEGKAREYLAKFMFYKGSVFKKIKHLSGGERIRLKLAMLLFQDINLLILDEPTNHLDIDSIETLEEALEDFDGTIFFISHDRYFINRMAERIIAVEDYSLRSYHGNYDEYKREKEKKQSLKEREESIDVRVEKPVQKPGSIKEEVIQAKVLKRIERLENMIREIDLAMETGHIEYDELNPLYDRKLDAVKELDAEMELWLRSSE</sequence>
<organism evidence="2 3">
    <name type="scientific">Rossellomorea aquimaris</name>
    <dbReference type="NCBI Taxonomy" id="189382"/>
    <lineage>
        <taxon>Bacteria</taxon>
        <taxon>Bacillati</taxon>
        <taxon>Bacillota</taxon>
        <taxon>Bacilli</taxon>
        <taxon>Bacillales</taxon>
        <taxon>Bacillaceae</taxon>
        <taxon>Rossellomorea</taxon>
    </lineage>
</organism>
<accession>A0A366ENC0</accession>
<dbReference type="PANTHER" id="PTHR42855">
    <property type="entry name" value="ABC TRANSPORTER ATP-BINDING SUBUNIT"/>
    <property type="match status" value="1"/>
</dbReference>
<dbReference type="SUPFAM" id="SSF52540">
    <property type="entry name" value="P-loop containing nucleoside triphosphate hydrolases"/>
    <property type="match status" value="1"/>
</dbReference>
<dbReference type="Pfam" id="PF00005">
    <property type="entry name" value="ABC_tran"/>
    <property type="match status" value="1"/>
</dbReference>
<dbReference type="AlphaFoldDB" id="A0A366ENC0"/>
<dbReference type="GO" id="GO:0016887">
    <property type="term" value="F:ATP hydrolysis activity"/>
    <property type="evidence" value="ECO:0007669"/>
    <property type="project" value="InterPro"/>
</dbReference>
<feature type="domain" description="ABC transporter" evidence="1">
    <location>
        <begin position="24"/>
        <end position="101"/>
    </location>
</feature>
<gene>
    <name evidence="2" type="ORF">DET59_11186</name>
</gene>
<reference evidence="2 3" key="1">
    <citation type="submission" date="2018-06" db="EMBL/GenBank/DDBJ databases">
        <title>Freshwater and sediment microbial communities from various areas in North America, analyzing microbe dynamics in response to fracking.</title>
        <authorList>
            <person name="Lamendella R."/>
        </authorList>
    </citation>
    <scope>NUCLEOTIDE SEQUENCE [LARGE SCALE GENOMIC DNA]</scope>
    <source>
        <strain evidence="2 3">97B</strain>
    </source>
</reference>
<evidence type="ECO:0000259" key="1">
    <source>
        <dbReference type="Pfam" id="PF00005"/>
    </source>
</evidence>
<comment type="caution">
    <text evidence="2">The sequence shown here is derived from an EMBL/GenBank/DDBJ whole genome shotgun (WGS) entry which is preliminary data.</text>
</comment>
<evidence type="ECO:0000313" key="3">
    <source>
        <dbReference type="Proteomes" id="UP000252118"/>
    </source>
</evidence>
<dbReference type="GO" id="GO:0005524">
    <property type="term" value="F:ATP binding"/>
    <property type="evidence" value="ECO:0007669"/>
    <property type="project" value="InterPro"/>
</dbReference>
<dbReference type="EMBL" id="QNRJ01000011">
    <property type="protein sequence ID" value="RBP02989.1"/>
    <property type="molecule type" value="Genomic_DNA"/>
</dbReference>
<dbReference type="CDD" id="cd03221">
    <property type="entry name" value="ABCF_EF-3"/>
    <property type="match status" value="1"/>
</dbReference>
<name>A0A366ENC0_9BACI</name>
<dbReference type="PANTHER" id="PTHR42855:SF2">
    <property type="entry name" value="DRUG RESISTANCE ABC TRANSPORTER,ATP-BINDING PROTEIN"/>
    <property type="match status" value="1"/>
</dbReference>
<evidence type="ECO:0000313" key="2">
    <source>
        <dbReference type="EMBL" id="RBP02989.1"/>
    </source>
</evidence>
<dbReference type="InterPro" id="IPR051309">
    <property type="entry name" value="ABCF_ATPase"/>
</dbReference>
<protein>
    <submittedName>
        <fullName evidence="2">ABC transporter family protein</fullName>
    </submittedName>
</protein>
<proteinExistence type="predicted"/>
<dbReference type="InterPro" id="IPR003439">
    <property type="entry name" value="ABC_transporter-like_ATP-bd"/>
</dbReference>
<dbReference type="Proteomes" id="UP000252118">
    <property type="component" value="Unassembled WGS sequence"/>
</dbReference>
<dbReference type="InterPro" id="IPR027417">
    <property type="entry name" value="P-loop_NTPase"/>
</dbReference>